<proteinExistence type="inferred from homology"/>
<keyword evidence="3" id="KW-0810">Translation regulation</keyword>
<keyword evidence="2 6" id="KW-0396">Initiation factor</keyword>
<feature type="region of interest" description="Disordered" evidence="7">
    <location>
        <begin position="150"/>
        <end position="243"/>
    </location>
</feature>
<dbReference type="InterPro" id="IPR023398">
    <property type="entry name" value="TIF_eIF4e-like"/>
</dbReference>
<dbReference type="EMBL" id="LR215058">
    <property type="protein sequence ID" value="VEV54580.1"/>
    <property type="molecule type" value="Genomic_DNA"/>
</dbReference>
<dbReference type="GO" id="GO:0016281">
    <property type="term" value="C:eukaryotic translation initiation factor 4F complex"/>
    <property type="evidence" value="ECO:0007669"/>
    <property type="project" value="TreeGrafter"/>
</dbReference>
<dbReference type="GeneID" id="19962764"/>
<dbReference type="GO" id="GO:0006417">
    <property type="term" value="P:regulation of translation"/>
    <property type="evidence" value="ECO:0007669"/>
    <property type="project" value="UniProtKB-KW"/>
</dbReference>
<evidence type="ECO:0000256" key="6">
    <source>
        <dbReference type="RuleBase" id="RU004374"/>
    </source>
</evidence>
<dbReference type="PANTHER" id="PTHR11960">
    <property type="entry name" value="EUKARYOTIC TRANSLATION INITIATION FACTOR 4E RELATED"/>
    <property type="match status" value="1"/>
</dbReference>
<dbReference type="InterPro" id="IPR001040">
    <property type="entry name" value="TIF_eIF_4E"/>
</dbReference>
<evidence type="ECO:0000256" key="7">
    <source>
        <dbReference type="SAM" id="MobiDB-lite"/>
    </source>
</evidence>
<dbReference type="Gene3D" id="3.30.760.10">
    <property type="entry name" value="RNA Cap, Translation Initiation Factor Eif4e"/>
    <property type="match status" value="1"/>
</dbReference>
<dbReference type="Proteomes" id="UP000030681">
    <property type="component" value="Unassembled WGS sequence"/>
</dbReference>
<protein>
    <submittedName>
        <fullName evidence="9">Eukaryotic translation initiation factor 4E, putative</fullName>
    </submittedName>
</protein>
<keyword evidence="4 6" id="KW-0694">RNA-binding</keyword>
<dbReference type="OrthoDB" id="590761at2759"/>
<feature type="compositionally biased region" description="Low complexity" evidence="7">
    <location>
        <begin position="206"/>
        <end position="221"/>
    </location>
</feature>
<keyword evidence="5 6" id="KW-0648">Protein biosynthesis</keyword>
<dbReference type="PANTHER" id="PTHR11960:SF8">
    <property type="entry name" value="EUKARYOTIC TRANSLATION INITIATION FACTOR 4E1-RELATED"/>
    <property type="match status" value="1"/>
</dbReference>
<dbReference type="Pfam" id="PF01652">
    <property type="entry name" value="IF4E"/>
    <property type="match status" value="1"/>
</dbReference>
<name>A0A081IAL9_PLAVN</name>
<organism evidence="8 10">
    <name type="scientific">Plasmodium vinckei vinckei</name>
    <dbReference type="NCBI Taxonomy" id="54757"/>
    <lineage>
        <taxon>Eukaryota</taxon>
        <taxon>Sar</taxon>
        <taxon>Alveolata</taxon>
        <taxon>Apicomplexa</taxon>
        <taxon>Aconoidasida</taxon>
        <taxon>Haemosporida</taxon>
        <taxon>Plasmodiidae</taxon>
        <taxon>Plasmodium</taxon>
        <taxon>Plasmodium (Vinckeia)</taxon>
    </lineage>
</organism>
<dbReference type="SUPFAM" id="SSF55418">
    <property type="entry name" value="eIF4e-like"/>
    <property type="match status" value="1"/>
</dbReference>
<evidence type="ECO:0000313" key="11">
    <source>
        <dbReference type="Proteomes" id="UP000290582"/>
    </source>
</evidence>
<gene>
    <name evidence="9" type="ORF">PVVCY_0200180</name>
    <name evidence="8" type="ORF">YYE_04558</name>
</gene>
<evidence type="ECO:0000313" key="9">
    <source>
        <dbReference type="EMBL" id="VEV54580.1"/>
    </source>
</evidence>
<accession>A0A081IAL9</accession>
<reference evidence="9 11" key="2">
    <citation type="submission" date="2019-01" db="EMBL/GenBank/DDBJ databases">
        <authorList>
            <person name="Ramaprasad A."/>
        </authorList>
    </citation>
    <scope>NUCLEOTIDE SEQUENCE [LARGE SCALE GENOMIC DNA]</scope>
</reference>
<evidence type="ECO:0000256" key="4">
    <source>
        <dbReference type="ARBA" id="ARBA00022884"/>
    </source>
</evidence>
<dbReference type="KEGG" id="pvv:PVVCY_0200180"/>
<dbReference type="Proteomes" id="UP000290582">
    <property type="component" value="Chromosome PVVCY_02"/>
</dbReference>
<feature type="region of interest" description="Disordered" evidence="7">
    <location>
        <begin position="58"/>
        <end position="114"/>
    </location>
</feature>
<feature type="compositionally biased region" description="Basic and acidic residues" evidence="7">
    <location>
        <begin position="150"/>
        <end position="172"/>
    </location>
</feature>
<sequence>MTKNSECINDINYIEIEKDEDKGIDLCSNIEISNTKNNNEDIKKSRIKIKSFFKSKKKNSKEDNNSIQEKLNTGNDKCDLSENSQSDTTSLSNKKTINKMDCKEENENGKDQCEEKSNETLMSNISIDSTNITSNSSYINSEKLVEFNDGEINKKNKDNSKKKNDNKSDKTSEICNNDNPEFEKDKNNIHKKSVNNVNGDGNKEQNNGGENISSSLENNEINTKKKNKINPKKGGNKKTKNKNEKYLQNSWTFSFDNEKRKSYDQYMSSLTTLEPFNTIEKFYKNYKYMKSPSSIKEYYNIYLFKQNFKPLYEEYSNGFICIIKDANNFKNSTADLIWEKMVLLSIGEEFNLVDLSGIQLCIRENEIFFKIWMKNYSNYLKNILTKRLSELLEFPLSVSFVIKPLSNTYFNRKNGNIKDKNEKGKKYIKGKGFEYPPKREHLNKIKPYGHIINIPQYNLLGNPNMYKNNIDMNLYYLYNNQNIGNNPYLYYPLNMPHYYHNGYPEYIYNYNLPINGENIKYIMPDIHIENKIASNQSNGVTFTEKKKKI</sequence>
<feature type="compositionally biased region" description="Basic residues" evidence="7">
    <location>
        <begin position="224"/>
        <end position="240"/>
    </location>
</feature>
<dbReference type="EMBL" id="KL446955">
    <property type="protein sequence ID" value="KEG00727.1"/>
    <property type="molecule type" value="Genomic_DNA"/>
</dbReference>
<evidence type="ECO:0000256" key="5">
    <source>
        <dbReference type="ARBA" id="ARBA00022917"/>
    </source>
</evidence>
<evidence type="ECO:0000313" key="10">
    <source>
        <dbReference type="Proteomes" id="UP000030681"/>
    </source>
</evidence>
<evidence type="ECO:0000256" key="2">
    <source>
        <dbReference type="ARBA" id="ARBA00022540"/>
    </source>
</evidence>
<evidence type="ECO:0000256" key="1">
    <source>
        <dbReference type="ARBA" id="ARBA00009860"/>
    </source>
</evidence>
<dbReference type="RefSeq" id="XP_008626418.1">
    <property type="nucleotide sequence ID" value="XM_008628196.1"/>
</dbReference>
<reference evidence="8 10" key="1">
    <citation type="submission" date="2013-02" db="EMBL/GenBank/DDBJ databases">
        <title>The Genome Sequence of Plasmodium vinckei vinckei.</title>
        <authorList>
            <consortium name="The Broad Institute Genome Sequencing Platform"/>
            <consortium name="The Broad Institute Genome Sequencing Center for Infectious Disease"/>
            <person name="Neafsey D."/>
            <person name="Cheeseman I."/>
            <person name="Volkman S."/>
            <person name="Adams J."/>
            <person name="Walker B."/>
            <person name="Young S.K."/>
            <person name="Zeng Q."/>
            <person name="Gargeya S."/>
            <person name="Fitzgerald M."/>
            <person name="Haas B."/>
            <person name="Abouelleil A."/>
            <person name="Alvarado L."/>
            <person name="Arachchi H.M."/>
            <person name="Berlin A.M."/>
            <person name="Chapman S.B."/>
            <person name="Dewar J."/>
            <person name="Goldberg J."/>
            <person name="Griggs A."/>
            <person name="Gujja S."/>
            <person name="Hansen M."/>
            <person name="Howarth C."/>
            <person name="Imamovic A."/>
            <person name="Larimer J."/>
            <person name="McCowan C."/>
            <person name="Murphy C."/>
            <person name="Neiman D."/>
            <person name="Pearson M."/>
            <person name="Priest M."/>
            <person name="Roberts A."/>
            <person name="Saif S."/>
            <person name="Shea T."/>
            <person name="Sisk P."/>
            <person name="Sykes S."/>
            <person name="Wortman J."/>
            <person name="Nusbaum C."/>
            <person name="Birren B."/>
        </authorList>
    </citation>
    <scope>NUCLEOTIDE SEQUENCE [LARGE SCALE GENOMIC DNA]</scope>
    <source>
        <strain evidence="8">Vinckei</strain>
        <strain evidence="10">vinckei</strain>
    </source>
</reference>
<dbReference type="GO" id="GO:0003743">
    <property type="term" value="F:translation initiation factor activity"/>
    <property type="evidence" value="ECO:0007669"/>
    <property type="project" value="UniProtKB-KW"/>
</dbReference>
<feature type="compositionally biased region" description="Basic and acidic residues" evidence="7">
    <location>
        <begin position="98"/>
        <end position="114"/>
    </location>
</feature>
<dbReference type="GO" id="GO:0000340">
    <property type="term" value="F:RNA 7-methylguanosine cap binding"/>
    <property type="evidence" value="ECO:0007669"/>
    <property type="project" value="TreeGrafter"/>
</dbReference>
<dbReference type="AlphaFoldDB" id="A0A081IAL9"/>
<feature type="compositionally biased region" description="Polar residues" evidence="7">
    <location>
        <begin position="68"/>
        <end position="95"/>
    </location>
</feature>
<dbReference type="VEuPathDB" id="PlasmoDB:PVVCY_0200180"/>
<evidence type="ECO:0000313" key="8">
    <source>
        <dbReference type="EMBL" id="KEG00727.1"/>
    </source>
</evidence>
<comment type="similarity">
    <text evidence="1 6">Belongs to the eukaryotic initiation factor 4E family.</text>
</comment>
<evidence type="ECO:0000256" key="3">
    <source>
        <dbReference type="ARBA" id="ARBA00022845"/>
    </source>
</evidence>